<keyword evidence="19" id="KW-1185">Reference proteome</keyword>
<feature type="domain" description="HAMP" evidence="17">
    <location>
        <begin position="937"/>
        <end position="989"/>
    </location>
</feature>
<dbReference type="InterPro" id="IPR050398">
    <property type="entry name" value="HssS/ArlS-like"/>
</dbReference>
<keyword evidence="4" id="KW-1003">Cell membrane</keyword>
<keyword evidence="10" id="KW-0067">ATP-binding</keyword>
<dbReference type="Pfam" id="PF00512">
    <property type="entry name" value="HisKA"/>
    <property type="match status" value="1"/>
</dbReference>
<dbReference type="RefSeq" id="WP_205721613.1">
    <property type="nucleotide sequence ID" value="NZ_CP070608.1"/>
</dbReference>
<dbReference type="PROSITE" id="PS50109">
    <property type="entry name" value="HIS_KIN"/>
    <property type="match status" value="1"/>
</dbReference>
<comment type="catalytic activity">
    <reaction evidence="1">
        <text>ATP + protein L-histidine = ADP + protein N-phospho-L-histidine.</text>
        <dbReference type="EC" id="2.7.13.3"/>
    </reaction>
</comment>
<keyword evidence="15" id="KW-0732">Signal</keyword>
<evidence type="ECO:0000259" key="17">
    <source>
        <dbReference type="PROSITE" id="PS50885"/>
    </source>
</evidence>
<dbReference type="GO" id="GO:0005524">
    <property type="term" value="F:ATP binding"/>
    <property type="evidence" value="ECO:0007669"/>
    <property type="project" value="UniProtKB-KW"/>
</dbReference>
<evidence type="ECO:0000256" key="10">
    <source>
        <dbReference type="ARBA" id="ARBA00022840"/>
    </source>
</evidence>
<dbReference type="PANTHER" id="PTHR45528">
    <property type="entry name" value="SENSOR HISTIDINE KINASE CPXA"/>
    <property type="match status" value="1"/>
</dbReference>
<proteinExistence type="predicted"/>
<feature type="transmembrane region" description="Helical" evidence="14">
    <location>
        <begin position="746"/>
        <end position="767"/>
    </location>
</feature>
<feature type="transmembrane region" description="Helical" evidence="14">
    <location>
        <begin position="917"/>
        <end position="941"/>
    </location>
</feature>
<feature type="transmembrane region" description="Helical" evidence="14">
    <location>
        <begin position="711"/>
        <end position="734"/>
    </location>
</feature>
<keyword evidence="13 14" id="KW-0472">Membrane</keyword>
<dbReference type="GO" id="GO:0000155">
    <property type="term" value="F:phosphorelay sensor kinase activity"/>
    <property type="evidence" value="ECO:0007669"/>
    <property type="project" value="InterPro"/>
</dbReference>
<dbReference type="Gene3D" id="6.10.340.10">
    <property type="match status" value="1"/>
</dbReference>
<evidence type="ECO:0000256" key="15">
    <source>
        <dbReference type="SAM" id="SignalP"/>
    </source>
</evidence>
<evidence type="ECO:0000313" key="19">
    <source>
        <dbReference type="Proteomes" id="UP000662783"/>
    </source>
</evidence>
<evidence type="ECO:0000256" key="4">
    <source>
        <dbReference type="ARBA" id="ARBA00022475"/>
    </source>
</evidence>
<evidence type="ECO:0000313" key="18">
    <source>
        <dbReference type="EMBL" id="QSE97100.1"/>
    </source>
</evidence>
<dbReference type="Pfam" id="PF02518">
    <property type="entry name" value="HATPase_c"/>
    <property type="match status" value="1"/>
</dbReference>
<keyword evidence="6" id="KW-0808">Transferase</keyword>
<evidence type="ECO:0000256" key="6">
    <source>
        <dbReference type="ARBA" id="ARBA00022679"/>
    </source>
</evidence>
<dbReference type="EC" id="2.7.13.3" evidence="3"/>
<dbReference type="CDD" id="cd00082">
    <property type="entry name" value="HisKA"/>
    <property type="match status" value="1"/>
</dbReference>
<dbReference type="SMART" id="SM00387">
    <property type="entry name" value="HATPase_c"/>
    <property type="match status" value="1"/>
</dbReference>
<feature type="transmembrane region" description="Helical" evidence="14">
    <location>
        <begin position="446"/>
        <end position="465"/>
    </location>
</feature>
<evidence type="ECO:0000256" key="13">
    <source>
        <dbReference type="ARBA" id="ARBA00023136"/>
    </source>
</evidence>
<evidence type="ECO:0000256" key="8">
    <source>
        <dbReference type="ARBA" id="ARBA00022741"/>
    </source>
</evidence>
<dbReference type="InterPro" id="IPR036097">
    <property type="entry name" value="HisK_dim/P_sf"/>
</dbReference>
<dbReference type="KEGG" id="fuv:JR347_16125"/>
<feature type="transmembrane region" description="Helical" evidence="14">
    <location>
        <begin position="359"/>
        <end position="384"/>
    </location>
</feature>
<evidence type="ECO:0000256" key="5">
    <source>
        <dbReference type="ARBA" id="ARBA00022553"/>
    </source>
</evidence>
<dbReference type="InterPro" id="IPR036890">
    <property type="entry name" value="HATPase_C_sf"/>
</dbReference>
<dbReference type="InterPro" id="IPR003661">
    <property type="entry name" value="HisK_dim/P_dom"/>
</dbReference>
<dbReference type="SMART" id="SM00388">
    <property type="entry name" value="HisKA"/>
    <property type="match status" value="1"/>
</dbReference>
<dbReference type="SUPFAM" id="SSF55874">
    <property type="entry name" value="ATPase domain of HSP90 chaperone/DNA topoisomerase II/histidine kinase"/>
    <property type="match status" value="1"/>
</dbReference>
<dbReference type="InterPro" id="IPR003594">
    <property type="entry name" value="HATPase_dom"/>
</dbReference>
<feature type="transmembrane region" description="Helical" evidence="14">
    <location>
        <begin position="200"/>
        <end position="220"/>
    </location>
</feature>
<dbReference type="SUPFAM" id="SSF47384">
    <property type="entry name" value="Homodimeric domain of signal transducing histidine kinase"/>
    <property type="match status" value="1"/>
</dbReference>
<name>A0A974WJ44_9BACT</name>
<keyword evidence="9 18" id="KW-0418">Kinase</keyword>
<dbReference type="PANTHER" id="PTHR45528:SF1">
    <property type="entry name" value="SENSOR HISTIDINE KINASE CPXA"/>
    <property type="match status" value="1"/>
</dbReference>
<organism evidence="18 19">
    <name type="scientific">Fulvivirga lutea</name>
    <dbReference type="NCBI Taxonomy" id="2810512"/>
    <lineage>
        <taxon>Bacteria</taxon>
        <taxon>Pseudomonadati</taxon>
        <taxon>Bacteroidota</taxon>
        <taxon>Cytophagia</taxon>
        <taxon>Cytophagales</taxon>
        <taxon>Fulvivirgaceae</taxon>
        <taxon>Fulvivirga</taxon>
    </lineage>
</organism>
<feature type="transmembrane region" description="Helical" evidence="14">
    <location>
        <begin position="413"/>
        <end position="434"/>
    </location>
</feature>
<sequence>MSKFRAHLIPFLISLGCFLVSAACYFSYNHFVQPEEEVTSDINDQLNIEITKALNQLKSISDQQLDNEKLFKEIESNDGVFAYREGKIRAWSDFEYVPDYAEIKGNYEVKFIRSVRKEYLACKVVSDGYELVKVIPLYSNFKIENKYFNSSFKKSLFPTSAIRIVKTENADHKICYKEQCLFGIVYLTNSEVNRGWLRNIGMLLFITGSITFLIFTLAYCKDVARQSFFKALAVLLLSLFVFRYLLLELELPNGLSDSPLFDSKVFASSVINTSLADLILNLFIFLVFASFVWLRLLKSKDYRSLLRKTVFTKNLVSFFLISLFIFSFHWLFLLSQTLYHNSQISFDINQSILFDVPRMAAIICYILFGIAIFLIAHTAVSAAIHLGKSRTKLTLLFLVSSVVYSLANELIDQAYLISVLIAAMVFFTVLLSRIRFSLTRLSFSTFLYLFLFMGGFALVGSGSIYEFENEREVERKKRYVSQFLTDNDHMAEYLLYVANEKIANDIFIQTRMASPFLSKDVVKSKIKQVYLNDYFDKYDVRIFTYDAEGRSFESELGQPQNMKKLTMSEFKTGYDDIYFINLQESGASKRYLNYIEVKRRGIQVGFIVLDLRLKRIIPDNVFPEMLVDNRFLTPYQNADYSYAVFNDDEVAYSSGDFNYDEDFIERSNFQNEEKFSFDDYSHVAVNDQAGHRIVVSSNDHPLADVVSNFSFFFLLQVFLLLLCLLAYVLIIWIKKLDLSYSARIQLYLNIAFFLPLIAVSLTTLSLINASFEREVVEEYYKKAEQIGSSLSSVLSDFVENITNEDELNETIADISAYAGADINLFSTSGKLIASNQPSIYENELLSEFVNPEAYSHIVIDGEKAYTTKESVGELKYNSVYFGVKSYETGDLVGVVSIPFFDSESALQESQIVVLKNIINVFTFVFIAFLIVSYFATEWLTFPLRFITQKLKRTTLTEFNEPLNWESNDEIGLMVGEYNKMLINLEESKNALARSEKQSAWREIAQQVAHEIKNPLTPMKLTLQHLQRTLDPSNKERSKPINSLLKQIETLDDIATSFSSFAKMPIPASEKFELTSVINNNVSIHKATKNLIIDLQLPNEKVYTLGDEQLMGRIISNLILNGIQSSDKAEKELQIALKSNNQKILLSVTDNGAGIPEEIQSKIFVPNFTTKESGSGIGLAIAKHGIEHAGGKIWFETEEGKGTTFYIELPLLDE</sequence>
<evidence type="ECO:0000256" key="2">
    <source>
        <dbReference type="ARBA" id="ARBA00004651"/>
    </source>
</evidence>
<evidence type="ECO:0000256" key="7">
    <source>
        <dbReference type="ARBA" id="ARBA00022692"/>
    </source>
</evidence>
<keyword evidence="7 14" id="KW-0812">Transmembrane</keyword>
<dbReference type="Gene3D" id="3.30.565.10">
    <property type="entry name" value="Histidine kinase-like ATPase, C-terminal domain"/>
    <property type="match status" value="1"/>
</dbReference>
<dbReference type="InterPro" id="IPR005467">
    <property type="entry name" value="His_kinase_dom"/>
</dbReference>
<evidence type="ECO:0000256" key="14">
    <source>
        <dbReference type="SAM" id="Phobius"/>
    </source>
</evidence>
<dbReference type="Gene3D" id="1.10.287.130">
    <property type="match status" value="1"/>
</dbReference>
<accession>A0A974WJ44</accession>
<dbReference type="InterPro" id="IPR004358">
    <property type="entry name" value="Sig_transdc_His_kin-like_C"/>
</dbReference>
<reference evidence="18" key="1">
    <citation type="submission" date="2021-02" db="EMBL/GenBank/DDBJ databases">
        <title>Fulvivirga sp. S481 isolated from sea water.</title>
        <authorList>
            <person name="Bae S.S."/>
            <person name="Baek K."/>
        </authorList>
    </citation>
    <scope>NUCLEOTIDE SEQUENCE</scope>
    <source>
        <strain evidence="18">S481</strain>
    </source>
</reference>
<dbReference type="Proteomes" id="UP000662783">
    <property type="component" value="Chromosome"/>
</dbReference>
<evidence type="ECO:0000259" key="16">
    <source>
        <dbReference type="PROSITE" id="PS50109"/>
    </source>
</evidence>
<feature type="transmembrane region" description="Helical" evidence="14">
    <location>
        <begin position="266"/>
        <end position="294"/>
    </location>
</feature>
<dbReference type="EMBL" id="CP070608">
    <property type="protein sequence ID" value="QSE97100.1"/>
    <property type="molecule type" value="Genomic_DNA"/>
</dbReference>
<keyword evidence="12" id="KW-0902">Two-component regulatory system</keyword>
<comment type="subcellular location">
    <subcellularLocation>
        <location evidence="2">Cell membrane</location>
        <topology evidence="2">Multi-pass membrane protein</topology>
    </subcellularLocation>
</comment>
<keyword evidence="11 14" id="KW-1133">Transmembrane helix</keyword>
<keyword evidence="5" id="KW-0597">Phosphoprotein</keyword>
<feature type="signal peptide" evidence="15">
    <location>
        <begin position="1"/>
        <end position="22"/>
    </location>
</feature>
<dbReference type="AlphaFoldDB" id="A0A974WJ44"/>
<keyword evidence="8" id="KW-0547">Nucleotide-binding</keyword>
<feature type="transmembrane region" description="Helical" evidence="14">
    <location>
        <begin position="227"/>
        <end position="246"/>
    </location>
</feature>
<evidence type="ECO:0000256" key="9">
    <source>
        <dbReference type="ARBA" id="ARBA00022777"/>
    </source>
</evidence>
<evidence type="ECO:0000256" key="1">
    <source>
        <dbReference type="ARBA" id="ARBA00000085"/>
    </source>
</evidence>
<feature type="domain" description="Histidine kinase" evidence="16">
    <location>
        <begin position="1006"/>
        <end position="1212"/>
    </location>
</feature>
<evidence type="ECO:0000256" key="12">
    <source>
        <dbReference type="ARBA" id="ARBA00023012"/>
    </source>
</evidence>
<protein>
    <recommendedName>
        <fullName evidence="3">histidine kinase</fullName>
        <ecNumber evidence="3">2.7.13.3</ecNumber>
    </recommendedName>
</protein>
<feature type="chain" id="PRO_5036857068" description="histidine kinase" evidence="15">
    <location>
        <begin position="23"/>
        <end position="1213"/>
    </location>
</feature>
<evidence type="ECO:0000256" key="11">
    <source>
        <dbReference type="ARBA" id="ARBA00022989"/>
    </source>
</evidence>
<dbReference type="PROSITE" id="PS51257">
    <property type="entry name" value="PROKAR_LIPOPROTEIN"/>
    <property type="match status" value="1"/>
</dbReference>
<dbReference type="InterPro" id="IPR003660">
    <property type="entry name" value="HAMP_dom"/>
</dbReference>
<dbReference type="PRINTS" id="PR00344">
    <property type="entry name" value="BCTRLSENSOR"/>
</dbReference>
<dbReference type="CDD" id="cd00075">
    <property type="entry name" value="HATPase"/>
    <property type="match status" value="1"/>
</dbReference>
<dbReference type="GO" id="GO:0005886">
    <property type="term" value="C:plasma membrane"/>
    <property type="evidence" value="ECO:0007669"/>
    <property type="project" value="UniProtKB-SubCell"/>
</dbReference>
<feature type="transmembrane region" description="Helical" evidence="14">
    <location>
        <begin position="315"/>
        <end position="339"/>
    </location>
</feature>
<gene>
    <name evidence="18" type="ORF">JR347_16125</name>
</gene>
<evidence type="ECO:0000256" key="3">
    <source>
        <dbReference type="ARBA" id="ARBA00012438"/>
    </source>
</evidence>
<dbReference type="PROSITE" id="PS50885">
    <property type="entry name" value="HAMP"/>
    <property type="match status" value="1"/>
</dbReference>